<dbReference type="GO" id="GO:0030313">
    <property type="term" value="C:cell envelope"/>
    <property type="evidence" value="ECO:0007669"/>
    <property type="project" value="UniProtKB-SubCell"/>
</dbReference>
<sequence>MTIRDRFTGPLAGACPQFGEGRTAELLANPADCLPLPPAIDRRAWAADALPDDTVRDLRGRAEAELATPWPVPLAHSYARYFRDGDRTGYEQIVFARQQRLTRAAVLAAATLDPVWIDEVADGVTLLCEQSSWCWPAHDDTRRVHGAVVPTVTDPFLDLGAGEVAAQLAWLDHLLGDQLDAHVPGVRARIRHEVERRVFAPFATRRDWHWLGLDGDVHNWSAWIHGNVLVAALRLVDDAARRAHLVDLVVEGLDRYIASLPPDGAVDEGYAYWWNGACRALEALDVLAHATRDTLGDAVPDAVRGIAALRQTIAFPHRVHLGGAWYLNHADSPARSPANQPWHALHRAARLAGDRDAQAHAAAHRRAGTPVAHEDQGLGRLLRALTDPHWLAAVPGSPPLPRDAWFDSTQVLLARAAAGSTAGLTLAVKGGHNGEHHNHNDVGSMVVALGGVPVLVDAGRPTYTAQTFGPDRYRIWTMRSGWHNVPRIRGSEQAHGRRYAAREATVTVDDTRSGLALDLTDAYPRGDVRHWRRDAWLDRATGRVTVRDSWQLDPAPNAEPTVVHLLAAGTVRVGQADAEVDAMEGAGTVRLAWEPAHVPATMTAIELDDPLLREVWGDRLTRIEFDVSALEPAGTLAVTVEEQR</sequence>
<comment type="caution">
    <text evidence="3">The sequence shown here is derived from an EMBL/GenBank/DDBJ whole genome shotgun (WGS) entry which is preliminary data.</text>
</comment>
<gene>
    <name evidence="3" type="ORF">Raf01_31380</name>
</gene>
<comment type="subcellular location">
    <subcellularLocation>
        <location evidence="1">Cell envelope</location>
    </subcellularLocation>
</comment>
<dbReference type="EMBL" id="BONZ01000030">
    <property type="protein sequence ID" value="GIH14966.1"/>
    <property type="molecule type" value="Genomic_DNA"/>
</dbReference>
<dbReference type="AlphaFoldDB" id="A0A8J3VQX6"/>
<reference evidence="3" key="1">
    <citation type="submission" date="2021-01" db="EMBL/GenBank/DDBJ databases">
        <title>Whole genome shotgun sequence of Rugosimonospora africana NBRC 104875.</title>
        <authorList>
            <person name="Komaki H."/>
            <person name="Tamura T."/>
        </authorList>
    </citation>
    <scope>NUCLEOTIDE SEQUENCE</scope>
    <source>
        <strain evidence="3">NBRC 104875</strain>
    </source>
</reference>
<dbReference type="InterPro" id="IPR008929">
    <property type="entry name" value="Chondroitin_lyas"/>
</dbReference>
<dbReference type="RefSeq" id="WP_203918610.1">
    <property type="nucleotide sequence ID" value="NZ_BONZ01000030.1"/>
</dbReference>
<dbReference type="Proteomes" id="UP000642748">
    <property type="component" value="Unassembled WGS sequence"/>
</dbReference>
<dbReference type="InterPro" id="IPR012480">
    <property type="entry name" value="Hepar_II_III_C"/>
</dbReference>
<feature type="domain" description="Heparinase II/III-like C-terminal" evidence="2">
    <location>
        <begin position="420"/>
        <end position="550"/>
    </location>
</feature>
<organism evidence="3 4">
    <name type="scientific">Rugosimonospora africana</name>
    <dbReference type="NCBI Taxonomy" id="556532"/>
    <lineage>
        <taxon>Bacteria</taxon>
        <taxon>Bacillati</taxon>
        <taxon>Actinomycetota</taxon>
        <taxon>Actinomycetes</taxon>
        <taxon>Micromonosporales</taxon>
        <taxon>Micromonosporaceae</taxon>
        <taxon>Rugosimonospora</taxon>
    </lineage>
</organism>
<dbReference type="Gene3D" id="1.50.10.100">
    <property type="entry name" value="Chondroitin AC/alginate lyase"/>
    <property type="match status" value="1"/>
</dbReference>
<evidence type="ECO:0000259" key="2">
    <source>
        <dbReference type="Pfam" id="PF07940"/>
    </source>
</evidence>
<dbReference type="GO" id="GO:0016829">
    <property type="term" value="F:lyase activity"/>
    <property type="evidence" value="ECO:0007669"/>
    <property type="project" value="InterPro"/>
</dbReference>
<evidence type="ECO:0000313" key="3">
    <source>
        <dbReference type="EMBL" id="GIH14966.1"/>
    </source>
</evidence>
<name>A0A8J3VQX6_9ACTN</name>
<protein>
    <submittedName>
        <fullName evidence="3">Heparinase</fullName>
    </submittedName>
</protein>
<evidence type="ECO:0000256" key="1">
    <source>
        <dbReference type="ARBA" id="ARBA00004196"/>
    </source>
</evidence>
<dbReference type="SUPFAM" id="SSF48230">
    <property type="entry name" value="Chondroitin AC/alginate lyase"/>
    <property type="match status" value="1"/>
</dbReference>
<dbReference type="Gene3D" id="2.70.98.70">
    <property type="match status" value="1"/>
</dbReference>
<accession>A0A8J3VQX6</accession>
<proteinExistence type="predicted"/>
<keyword evidence="4" id="KW-1185">Reference proteome</keyword>
<dbReference type="Pfam" id="PF07940">
    <property type="entry name" value="Hepar_II_III_C"/>
    <property type="match status" value="1"/>
</dbReference>
<evidence type="ECO:0000313" key="4">
    <source>
        <dbReference type="Proteomes" id="UP000642748"/>
    </source>
</evidence>